<protein>
    <recommendedName>
        <fullName evidence="4">PH domain-containing protein</fullName>
    </recommendedName>
</protein>
<evidence type="ECO:0000313" key="3">
    <source>
        <dbReference type="Proteomes" id="UP000316916"/>
    </source>
</evidence>
<name>A0A521BBB3_9FLAO</name>
<feature type="transmembrane region" description="Helical" evidence="1">
    <location>
        <begin position="20"/>
        <end position="39"/>
    </location>
</feature>
<dbReference type="RefSeq" id="WP_142716838.1">
    <property type="nucleotide sequence ID" value="NZ_FXTC01000001.1"/>
</dbReference>
<reference evidence="2 3" key="1">
    <citation type="submission" date="2017-05" db="EMBL/GenBank/DDBJ databases">
        <authorList>
            <person name="Varghese N."/>
            <person name="Submissions S."/>
        </authorList>
    </citation>
    <scope>NUCLEOTIDE SEQUENCE [LARGE SCALE GENOMIC DNA]</scope>
    <source>
        <strain evidence="2 3">DSM 29371</strain>
    </source>
</reference>
<dbReference type="EMBL" id="FXTC01000001">
    <property type="protein sequence ID" value="SMO44373.1"/>
    <property type="molecule type" value="Genomic_DNA"/>
</dbReference>
<feature type="transmembrane region" description="Helical" evidence="1">
    <location>
        <begin position="45"/>
        <end position="65"/>
    </location>
</feature>
<sequence length="155" mass="18380">MMKQILTEETFSSPKWLKIICYFFGLLLVVTGFGLLMQKNLPQDIIFLIPLLLLIAVSMFMHTRLKLIISDMDIRFTGGLRRHQFLWTDITGIDMKLVGKYQTPICILYYGKKSLELHRGFYFKRQFNRILSLLEMKAAPELFSRQYQTIRRHLI</sequence>
<keyword evidence="1" id="KW-0472">Membrane</keyword>
<keyword evidence="3" id="KW-1185">Reference proteome</keyword>
<dbReference type="AlphaFoldDB" id="A0A521BBB3"/>
<proteinExistence type="predicted"/>
<keyword evidence="1" id="KW-1133">Transmembrane helix</keyword>
<accession>A0A521BBB3</accession>
<gene>
    <name evidence="2" type="ORF">SAMN06265171_101857</name>
</gene>
<evidence type="ECO:0000256" key="1">
    <source>
        <dbReference type="SAM" id="Phobius"/>
    </source>
</evidence>
<evidence type="ECO:0000313" key="2">
    <source>
        <dbReference type="EMBL" id="SMO44373.1"/>
    </source>
</evidence>
<evidence type="ECO:0008006" key="4">
    <source>
        <dbReference type="Google" id="ProtNLM"/>
    </source>
</evidence>
<keyword evidence="1" id="KW-0812">Transmembrane</keyword>
<dbReference type="Proteomes" id="UP000316916">
    <property type="component" value="Unassembled WGS sequence"/>
</dbReference>
<organism evidence="2 3">
    <name type="scientific">Chryseobacterium rhizoplanae</name>
    <dbReference type="NCBI Taxonomy" id="1609531"/>
    <lineage>
        <taxon>Bacteria</taxon>
        <taxon>Pseudomonadati</taxon>
        <taxon>Bacteroidota</taxon>
        <taxon>Flavobacteriia</taxon>
        <taxon>Flavobacteriales</taxon>
        <taxon>Weeksellaceae</taxon>
        <taxon>Chryseobacterium group</taxon>
        <taxon>Chryseobacterium</taxon>
    </lineage>
</organism>